<sequence>MAKEDKQSSPLAGWVGAGADLVAARLAYFTEVVNTKINASHELLDELQHRGEAIDAQLRMTLKPSSFVHTIQDLIMTNPLRALVPGLKKSVSRREQKLALLSAKVDLLVEQVALLAAKQALEKKRQTKVSSVAKRKTSTAKKVAENAESGTTPKLSGSAPEAKKTTTRRASATRKTTASRKSSTTGPASKASSKGEGDSA</sequence>
<organism evidence="2 3">
    <name type="scientific">Alteromonas aestuariivivens</name>
    <dbReference type="NCBI Taxonomy" id="1938339"/>
    <lineage>
        <taxon>Bacteria</taxon>
        <taxon>Pseudomonadati</taxon>
        <taxon>Pseudomonadota</taxon>
        <taxon>Gammaproteobacteria</taxon>
        <taxon>Alteromonadales</taxon>
        <taxon>Alteromonadaceae</taxon>
        <taxon>Alteromonas/Salinimonas group</taxon>
        <taxon>Alteromonas</taxon>
    </lineage>
</organism>
<feature type="compositionally biased region" description="Low complexity" evidence="1">
    <location>
        <begin position="168"/>
        <end position="185"/>
    </location>
</feature>
<dbReference type="AlphaFoldDB" id="A0A3D8M4G7"/>
<comment type="caution">
    <text evidence="2">The sequence shown here is derived from an EMBL/GenBank/DDBJ whole genome shotgun (WGS) entry which is preliminary data.</text>
</comment>
<evidence type="ECO:0000313" key="3">
    <source>
        <dbReference type="Proteomes" id="UP000256561"/>
    </source>
</evidence>
<keyword evidence="3" id="KW-1185">Reference proteome</keyword>
<dbReference type="OrthoDB" id="6336174at2"/>
<proteinExistence type="predicted"/>
<name>A0A3D8M4G7_9ALTE</name>
<dbReference type="EMBL" id="QRHA01000009">
    <property type="protein sequence ID" value="RDV24633.1"/>
    <property type="molecule type" value="Genomic_DNA"/>
</dbReference>
<evidence type="ECO:0000313" key="2">
    <source>
        <dbReference type="EMBL" id="RDV24633.1"/>
    </source>
</evidence>
<accession>A0A3D8M4G7</accession>
<dbReference type="RefSeq" id="WP_115593879.1">
    <property type="nucleotide sequence ID" value="NZ_QRHA01000009.1"/>
</dbReference>
<gene>
    <name evidence="2" type="ORF">DXV75_13155</name>
</gene>
<reference evidence="3" key="1">
    <citation type="submission" date="2018-08" db="EMBL/GenBank/DDBJ databases">
        <authorList>
            <person name="Zhang J."/>
            <person name="Du Z.-J."/>
        </authorList>
    </citation>
    <scope>NUCLEOTIDE SEQUENCE [LARGE SCALE GENOMIC DNA]</scope>
    <source>
        <strain evidence="3">KCTC 52655</strain>
    </source>
</reference>
<dbReference type="Proteomes" id="UP000256561">
    <property type="component" value="Unassembled WGS sequence"/>
</dbReference>
<feature type="region of interest" description="Disordered" evidence="1">
    <location>
        <begin position="125"/>
        <end position="200"/>
    </location>
</feature>
<evidence type="ECO:0000256" key="1">
    <source>
        <dbReference type="SAM" id="MobiDB-lite"/>
    </source>
</evidence>
<protein>
    <submittedName>
        <fullName evidence="2">Uncharacterized protein</fullName>
    </submittedName>
</protein>